<organism evidence="2 3">
    <name type="scientific">Prunus yedoensis var. nudiflora</name>
    <dbReference type="NCBI Taxonomy" id="2094558"/>
    <lineage>
        <taxon>Eukaryota</taxon>
        <taxon>Viridiplantae</taxon>
        <taxon>Streptophyta</taxon>
        <taxon>Embryophyta</taxon>
        <taxon>Tracheophyta</taxon>
        <taxon>Spermatophyta</taxon>
        <taxon>Magnoliopsida</taxon>
        <taxon>eudicotyledons</taxon>
        <taxon>Gunneridae</taxon>
        <taxon>Pentapetalae</taxon>
        <taxon>rosids</taxon>
        <taxon>fabids</taxon>
        <taxon>Rosales</taxon>
        <taxon>Rosaceae</taxon>
        <taxon>Amygdaloideae</taxon>
        <taxon>Amygdaleae</taxon>
        <taxon>Prunus</taxon>
    </lineage>
</organism>
<feature type="region of interest" description="Disordered" evidence="1">
    <location>
        <begin position="28"/>
        <end position="57"/>
    </location>
</feature>
<reference evidence="2 3" key="1">
    <citation type="submission" date="2018-02" db="EMBL/GenBank/DDBJ databases">
        <title>Draft genome of wild Prunus yedoensis var. nudiflora.</title>
        <authorList>
            <person name="Baek S."/>
            <person name="Kim J.-H."/>
            <person name="Choi K."/>
            <person name="Kim G.-B."/>
            <person name="Cho A."/>
            <person name="Jang H."/>
            <person name="Shin C.-H."/>
            <person name="Yu H.-J."/>
            <person name="Mun J.-H."/>
        </authorList>
    </citation>
    <scope>NUCLEOTIDE SEQUENCE [LARGE SCALE GENOMIC DNA]</scope>
    <source>
        <strain evidence="3">cv. Jeju island</strain>
        <tissue evidence="2">Leaf</tissue>
    </source>
</reference>
<dbReference type="AlphaFoldDB" id="A0A314YPQ1"/>
<sequence length="83" mass="8489">MRETSGGASGGLEESKDLRMVTVGWAEGEGGIGIGGGETVPSGEGTSKGQRAGGKRRGWGCCRGGEFGFPEEAMGEHQIFISL</sequence>
<dbReference type="Proteomes" id="UP000250321">
    <property type="component" value="Unassembled WGS sequence"/>
</dbReference>
<proteinExistence type="predicted"/>
<protein>
    <submittedName>
        <fullName evidence="2">Uncharacterized protein</fullName>
    </submittedName>
</protein>
<evidence type="ECO:0000256" key="1">
    <source>
        <dbReference type="SAM" id="MobiDB-lite"/>
    </source>
</evidence>
<feature type="compositionally biased region" description="Gly residues" evidence="1">
    <location>
        <begin position="28"/>
        <end position="38"/>
    </location>
</feature>
<comment type="caution">
    <text evidence="2">The sequence shown here is derived from an EMBL/GenBank/DDBJ whole genome shotgun (WGS) entry which is preliminary data.</text>
</comment>
<name>A0A314YPQ1_PRUYE</name>
<accession>A0A314YPQ1</accession>
<gene>
    <name evidence="2" type="ORF">Pyn_40852</name>
</gene>
<dbReference type="EMBL" id="PJQY01000945">
    <property type="protein sequence ID" value="PQQ06698.1"/>
    <property type="molecule type" value="Genomic_DNA"/>
</dbReference>
<evidence type="ECO:0000313" key="3">
    <source>
        <dbReference type="Proteomes" id="UP000250321"/>
    </source>
</evidence>
<keyword evidence="3" id="KW-1185">Reference proteome</keyword>
<evidence type="ECO:0000313" key="2">
    <source>
        <dbReference type="EMBL" id="PQQ06698.1"/>
    </source>
</evidence>